<comment type="caution">
    <text evidence="1">The sequence shown here is derived from an EMBL/GenBank/DDBJ whole genome shotgun (WGS) entry which is preliminary data.</text>
</comment>
<protein>
    <submittedName>
        <fullName evidence="1">Uncharacterized protein</fullName>
    </submittedName>
</protein>
<gene>
    <name evidence="1" type="ORF">BDFB_003107</name>
</gene>
<dbReference type="EMBL" id="QDEB01014881">
    <property type="protein sequence ID" value="RZC41699.1"/>
    <property type="molecule type" value="Genomic_DNA"/>
</dbReference>
<evidence type="ECO:0000313" key="2">
    <source>
        <dbReference type="Proteomes" id="UP000292052"/>
    </source>
</evidence>
<dbReference type="Proteomes" id="UP000292052">
    <property type="component" value="Unassembled WGS sequence"/>
</dbReference>
<keyword evidence="2" id="KW-1185">Reference proteome</keyword>
<name>A0A482WAL2_ASBVE</name>
<reference evidence="1 2" key="1">
    <citation type="submission" date="2017-03" db="EMBL/GenBank/DDBJ databases">
        <title>Genome of the blue death feigning beetle - Asbolus verrucosus.</title>
        <authorList>
            <person name="Rider S.D."/>
        </authorList>
    </citation>
    <scope>NUCLEOTIDE SEQUENCE [LARGE SCALE GENOMIC DNA]</scope>
    <source>
        <strain evidence="1">Butters</strain>
        <tissue evidence="1">Head and leg muscle</tissue>
    </source>
</reference>
<dbReference type="AlphaFoldDB" id="A0A482WAL2"/>
<evidence type="ECO:0000313" key="1">
    <source>
        <dbReference type="EMBL" id="RZC41699.1"/>
    </source>
</evidence>
<proteinExistence type="predicted"/>
<accession>A0A482WAL2</accession>
<organism evidence="1 2">
    <name type="scientific">Asbolus verrucosus</name>
    <name type="common">Desert ironclad beetle</name>
    <dbReference type="NCBI Taxonomy" id="1661398"/>
    <lineage>
        <taxon>Eukaryota</taxon>
        <taxon>Metazoa</taxon>
        <taxon>Ecdysozoa</taxon>
        <taxon>Arthropoda</taxon>
        <taxon>Hexapoda</taxon>
        <taxon>Insecta</taxon>
        <taxon>Pterygota</taxon>
        <taxon>Neoptera</taxon>
        <taxon>Endopterygota</taxon>
        <taxon>Coleoptera</taxon>
        <taxon>Polyphaga</taxon>
        <taxon>Cucujiformia</taxon>
        <taxon>Tenebrionidae</taxon>
        <taxon>Pimeliinae</taxon>
        <taxon>Asbolus</taxon>
    </lineage>
</organism>
<sequence length="21" mass="2287">MTASLCSTLPPKMVIMILSSY</sequence>